<dbReference type="OrthoDB" id="4323700at2"/>
<keyword evidence="2" id="KW-1185">Reference proteome</keyword>
<evidence type="ECO:0000313" key="1">
    <source>
        <dbReference type="EMBL" id="QDY77964.1"/>
    </source>
</evidence>
<dbReference type="AlphaFoldDB" id="A0A5B8JBW9"/>
<protein>
    <recommendedName>
        <fullName evidence="3">Exo-alpha-sialidase</fullName>
    </recommendedName>
</protein>
<gene>
    <name evidence="1" type="ORF">FQU76_17260</name>
</gene>
<dbReference type="KEGG" id="sqz:FQU76_17260"/>
<organism evidence="1 2">
    <name type="scientific">Streptomyces qinzhouensis</name>
    <dbReference type="NCBI Taxonomy" id="2599401"/>
    <lineage>
        <taxon>Bacteria</taxon>
        <taxon>Bacillati</taxon>
        <taxon>Actinomycetota</taxon>
        <taxon>Actinomycetes</taxon>
        <taxon>Kitasatosporales</taxon>
        <taxon>Streptomycetaceae</taxon>
        <taxon>Streptomyces</taxon>
    </lineage>
</organism>
<reference evidence="1 2" key="1">
    <citation type="submission" date="2019-07" db="EMBL/GenBank/DDBJ databases">
        <authorList>
            <person name="Zhu P."/>
        </authorList>
    </citation>
    <scope>NUCLEOTIDE SEQUENCE [LARGE SCALE GENOMIC DNA]</scope>
    <source>
        <strain evidence="1 2">SSL-25</strain>
    </source>
</reference>
<dbReference type="EMBL" id="CP042266">
    <property type="protein sequence ID" value="QDY77964.1"/>
    <property type="molecule type" value="Genomic_DNA"/>
</dbReference>
<sequence>MAAEITSAGGGRPILMTLRVSRDSGRTWGPVTVVQATDAHELPPEPLRFPPCRCRLCYNATEAENAR</sequence>
<evidence type="ECO:0000313" key="2">
    <source>
        <dbReference type="Proteomes" id="UP000320580"/>
    </source>
</evidence>
<accession>A0A5B8JBW9</accession>
<dbReference type="Proteomes" id="UP000320580">
    <property type="component" value="Chromosome"/>
</dbReference>
<name>A0A5B8JBW9_9ACTN</name>
<proteinExistence type="predicted"/>
<evidence type="ECO:0008006" key="3">
    <source>
        <dbReference type="Google" id="ProtNLM"/>
    </source>
</evidence>